<feature type="chain" id="PRO_5047451708" description="Lipoprotein" evidence="2">
    <location>
        <begin position="23"/>
        <end position="341"/>
    </location>
</feature>
<dbReference type="Proteomes" id="UP001081467">
    <property type="component" value="Unassembled WGS sequence"/>
</dbReference>
<feature type="compositionally biased region" description="Basic and acidic residues" evidence="1">
    <location>
        <begin position="190"/>
        <end position="220"/>
    </location>
</feature>
<comment type="caution">
    <text evidence="3">The sequence shown here is derived from an EMBL/GenBank/DDBJ whole genome shotgun (WGS) entry which is preliminary data.</text>
</comment>
<organism evidence="3 4">
    <name type="scientific">Dellaglioa carnosa</name>
    <dbReference type="NCBI Taxonomy" id="2995136"/>
    <lineage>
        <taxon>Bacteria</taxon>
        <taxon>Bacillati</taxon>
        <taxon>Bacillota</taxon>
        <taxon>Bacilli</taxon>
        <taxon>Lactobacillales</taxon>
        <taxon>Lactobacillaceae</taxon>
        <taxon>Dellaglioa</taxon>
    </lineage>
</organism>
<keyword evidence="2" id="KW-0732">Signal</keyword>
<gene>
    <name evidence="3" type="ORF">N0K80_01555</name>
</gene>
<evidence type="ECO:0000313" key="3">
    <source>
        <dbReference type="EMBL" id="MCZ2490831.1"/>
    </source>
</evidence>
<dbReference type="RefSeq" id="WP_269023562.1">
    <property type="nucleotide sequence ID" value="NZ_JANXKW010000001.1"/>
</dbReference>
<keyword evidence="4" id="KW-1185">Reference proteome</keyword>
<reference evidence="3" key="1">
    <citation type="submission" date="2022-09" db="EMBL/GenBank/DDBJ databases">
        <title>Diversity of Dellaglioa algida.</title>
        <authorList>
            <person name="Matthias E."/>
            <person name="Werum V."/>
        </authorList>
    </citation>
    <scope>NUCLEOTIDE SEQUENCE</scope>
    <source>
        <strain evidence="3">TMW 2.2523</strain>
    </source>
</reference>
<accession>A0ABT4JKC6</accession>
<feature type="region of interest" description="Disordered" evidence="1">
    <location>
        <begin position="182"/>
        <end position="220"/>
    </location>
</feature>
<sequence length="341" mass="38214">MKKFIRLLGVLGVATLLLSACKNQKDATPKESKSDSERMYKVKITKISPQNDGDWLAHGTTKAPNGTIIAAVLPNKFINNAYTNDSFKMEEGTYVSTVDNNQFTLRLSPRSIDSRDVYTTKMSLSFYIFGISNQKKLSIENPKDTIISKTIKKQVERTVDLTKFNYTEIQIKKFTDDGKEADEMASSDLAESKKDSLASESSEKAESKKEEAKAASESIKKAHSSASNTVYGQFKDDGFDERSAGYHVQTVSGLKIGYSVGEDNSVKVVKIDSRELPYSLSLDEEAINEQITDYTAPDAKLKQTISNKEFIYHSDKLNKNYKIRYQLNTDGELTMVFINQN</sequence>
<feature type="signal peptide" evidence="2">
    <location>
        <begin position="1"/>
        <end position="22"/>
    </location>
</feature>
<name>A0ABT4JKC6_9LACO</name>
<evidence type="ECO:0008006" key="5">
    <source>
        <dbReference type="Google" id="ProtNLM"/>
    </source>
</evidence>
<protein>
    <recommendedName>
        <fullName evidence="5">Lipoprotein</fullName>
    </recommendedName>
</protein>
<dbReference type="EMBL" id="JANXLI010000001">
    <property type="protein sequence ID" value="MCZ2490831.1"/>
    <property type="molecule type" value="Genomic_DNA"/>
</dbReference>
<dbReference type="PROSITE" id="PS51257">
    <property type="entry name" value="PROKAR_LIPOPROTEIN"/>
    <property type="match status" value="1"/>
</dbReference>
<evidence type="ECO:0000256" key="2">
    <source>
        <dbReference type="SAM" id="SignalP"/>
    </source>
</evidence>
<evidence type="ECO:0000313" key="4">
    <source>
        <dbReference type="Proteomes" id="UP001081467"/>
    </source>
</evidence>
<evidence type="ECO:0000256" key="1">
    <source>
        <dbReference type="SAM" id="MobiDB-lite"/>
    </source>
</evidence>
<proteinExistence type="predicted"/>